<dbReference type="InterPro" id="IPR042541">
    <property type="entry name" value="BART_sf"/>
</dbReference>
<evidence type="ECO:0000256" key="2">
    <source>
        <dbReference type="ARBA" id="ARBA00004496"/>
    </source>
</evidence>
<dbReference type="PROSITE" id="PS50035">
    <property type="entry name" value="PLD"/>
    <property type="match status" value="1"/>
</dbReference>
<name>A0A6A4S799_SCOMX</name>
<comment type="subcellular location">
    <subcellularLocation>
        <location evidence="1">Cell projection</location>
        <location evidence="1">Cilium</location>
    </subcellularLocation>
    <subcellularLocation>
        <location evidence="2">Cytoplasm</location>
    </subcellularLocation>
</comment>
<dbReference type="Gene3D" id="3.30.870.10">
    <property type="entry name" value="Endonuclease Chain A"/>
    <property type="match status" value="2"/>
</dbReference>
<keyword evidence="8" id="KW-1133">Transmembrane helix</keyword>
<evidence type="ECO:0000256" key="8">
    <source>
        <dbReference type="SAM" id="Phobius"/>
    </source>
</evidence>
<evidence type="ECO:0000313" key="10">
    <source>
        <dbReference type="EMBL" id="KAF0027082.1"/>
    </source>
</evidence>
<dbReference type="Pfam" id="PF11527">
    <property type="entry name" value="ARL2_Bind_BART"/>
    <property type="match status" value="1"/>
</dbReference>
<feature type="compositionally biased region" description="Polar residues" evidence="7">
    <location>
        <begin position="899"/>
        <end position="914"/>
    </location>
</feature>
<accession>A0A6A4S799</accession>
<reference evidence="10 11" key="1">
    <citation type="submission" date="2019-06" db="EMBL/GenBank/DDBJ databases">
        <title>Draft genomes of female and male turbot (Scophthalmus maximus).</title>
        <authorList>
            <person name="Xu H."/>
            <person name="Xu X.-W."/>
            <person name="Shao C."/>
            <person name="Chen S."/>
        </authorList>
    </citation>
    <scope>NUCLEOTIDE SEQUENCE [LARGE SCALE GENOMIC DNA]</scope>
    <source>
        <strain evidence="10">Ysfricsl-2016a</strain>
        <tissue evidence="10">Blood</tissue>
    </source>
</reference>
<evidence type="ECO:0000256" key="7">
    <source>
        <dbReference type="SAM" id="MobiDB-lite"/>
    </source>
</evidence>
<feature type="domain" description="PLD phosphodiesterase" evidence="9">
    <location>
        <begin position="544"/>
        <end position="570"/>
    </location>
</feature>
<sequence>MWSWDSSMNDLYYDLHSDLAVLETLIGVGEISVKSLLYDRSVLVSQLRKITRNESTLELRLTQTRSKLAESNALRRRADANSLGMGCHQNRYYGTKSVQTFRKRDGTCFTEVTLECDQMGSVVGAKGSMVMDDAVVGNRCTHCDVPSALATDFNNGTLDDDIPSPLSSFCEVESNLINSQQKCIMIFALVCCFAVLVALIFSAVDIWGEDEDGITEENCSRNCRVVLVENIPEDISFDNGTAHLPLSAGLSHLLDQAIRVVEIVSPLWLLNSSDHESSFQPAARKGRALLSRLQGLKAKGIQLKISSGLIDSTELRTLARHNAEVQYMNMTALTTGHLLSSFWVVDRSHFYIGSASMDWRSLATRKELGVLVYNCSCLALDLHRLFSLYWGLEYKDFIPSFWSKRLFALFNKNTPLELTLNSTKAQAFISSSPDAFIPKDRSSDLEAISMVIQEARHFIYISIIDYLPLLSSNAHKYWSRIDGLIREALILRKVRVRLLTSCWEKTHPLTFNFIWSLRSLCMEQANCSLEAKFFNPRVQRDGSLQGINHNRFMVTDRAIYLGNLDWVGNEFNFNAGAGLVISHPEGIEKRKSTVVEQLRAAFDRDWFSRYALQANKITVCNKHHTRQMPIKASHIDKGPMPMRTGHDSRPARMRNSHNIGLNKMSHQSFADELVPILNRYEERGQAKMSHFDNRQVQNKVAAEMAEDGSGWVVESIVGYLGSPEWIIPVKDFMESRCTVFDDEDENKLSYTEIHQQYKKLVEMLLENYIQEVGINEQQFLDACTSPFAKSKALQSVFQPVLASDDYQMFRSMMVQKNMELQLQALRVIKDRNGALPECLTDGLDVMTELQQQEMKILQQVLKKSKEEYDEEMSRRLLSEEEAGSTSSDCSDWSMAESGEAQNTNSSPSQRSNSAKKVLELNANRRSIELTERCGHVRAIMRHNYT</sequence>
<protein>
    <recommendedName>
        <fullName evidence="9">PLD phosphodiesterase domain-containing protein</fullName>
    </recommendedName>
</protein>
<dbReference type="SMART" id="SM00155">
    <property type="entry name" value="PLDc"/>
    <property type="match status" value="2"/>
</dbReference>
<evidence type="ECO:0000259" key="9">
    <source>
        <dbReference type="PROSITE" id="PS50035"/>
    </source>
</evidence>
<gene>
    <name evidence="10" type="ORF">F2P81_019823</name>
</gene>
<proteinExistence type="inferred from homology"/>
<feature type="transmembrane region" description="Helical" evidence="8">
    <location>
        <begin position="183"/>
        <end position="204"/>
    </location>
</feature>
<keyword evidence="8" id="KW-0812">Transmembrane</keyword>
<comment type="caution">
    <text evidence="10">The sequence shown here is derived from an EMBL/GenBank/DDBJ whole genome shotgun (WGS) entry which is preliminary data.</text>
</comment>
<dbReference type="InterPro" id="IPR023379">
    <property type="entry name" value="BART_dom"/>
</dbReference>
<evidence type="ECO:0000256" key="4">
    <source>
        <dbReference type="ARBA" id="ARBA00022490"/>
    </source>
</evidence>
<dbReference type="Proteomes" id="UP000438429">
    <property type="component" value="Unassembled WGS sequence"/>
</dbReference>
<evidence type="ECO:0000313" key="11">
    <source>
        <dbReference type="Proteomes" id="UP000438429"/>
    </source>
</evidence>
<keyword evidence="6" id="KW-0966">Cell projection</keyword>
<comment type="similarity">
    <text evidence="3">Belongs to the phospholipase D family.</text>
</comment>
<feature type="region of interest" description="Disordered" evidence="7">
    <location>
        <begin position="871"/>
        <end position="914"/>
    </location>
</feature>
<dbReference type="EMBL" id="VEVO01000018">
    <property type="protein sequence ID" value="KAF0027082.1"/>
    <property type="molecule type" value="Genomic_DNA"/>
</dbReference>
<evidence type="ECO:0000256" key="1">
    <source>
        <dbReference type="ARBA" id="ARBA00004138"/>
    </source>
</evidence>
<keyword evidence="4" id="KW-0963">Cytoplasm</keyword>
<dbReference type="Pfam" id="PF13918">
    <property type="entry name" value="PLDc_3"/>
    <property type="match status" value="1"/>
</dbReference>
<dbReference type="GO" id="GO:0005929">
    <property type="term" value="C:cilium"/>
    <property type="evidence" value="ECO:0007669"/>
    <property type="project" value="UniProtKB-SubCell"/>
</dbReference>
<dbReference type="InterPro" id="IPR001736">
    <property type="entry name" value="PLipase_D/transphosphatidylase"/>
</dbReference>
<dbReference type="SUPFAM" id="SSF56024">
    <property type="entry name" value="Phospholipase D/nuclease"/>
    <property type="match status" value="2"/>
</dbReference>
<dbReference type="Gene3D" id="1.20.1520.10">
    <property type="entry name" value="ADP-ribosylation factor-like 2-binding protein, domain"/>
    <property type="match status" value="1"/>
</dbReference>
<evidence type="ECO:0000256" key="5">
    <source>
        <dbReference type="ARBA" id="ARBA00023069"/>
    </source>
</evidence>
<dbReference type="GO" id="GO:0005737">
    <property type="term" value="C:cytoplasm"/>
    <property type="evidence" value="ECO:0007669"/>
    <property type="project" value="UniProtKB-SubCell"/>
</dbReference>
<evidence type="ECO:0000256" key="3">
    <source>
        <dbReference type="ARBA" id="ARBA00008664"/>
    </source>
</evidence>
<dbReference type="AlphaFoldDB" id="A0A6A4S799"/>
<evidence type="ECO:0000256" key="6">
    <source>
        <dbReference type="ARBA" id="ARBA00023273"/>
    </source>
</evidence>
<dbReference type="GO" id="GO:0003824">
    <property type="term" value="F:catalytic activity"/>
    <property type="evidence" value="ECO:0007669"/>
    <property type="project" value="InterPro"/>
</dbReference>
<dbReference type="PANTHER" id="PTHR10185:SF9">
    <property type="entry name" value="INACTIVE PHOSPHOLIPASE D5"/>
    <property type="match status" value="1"/>
</dbReference>
<dbReference type="PANTHER" id="PTHR10185">
    <property type="entry name" value="PHOSPHOLIPASE D - RELATED"/>
    <property type="match status" value="1"/>
</dbReference>
<keyword evidence="5" id="KW-0969">Cilium</keyword>
<organism evidence="10 11">
    <name type="scientific">Scophthalmus maximus</name>
    <name type="common">Turbot</name>
    <name type="synonym">Psetta maxima</name>
    <dbReference type="NCBI Taxonomy" id="52904"/>
    <lineage>
        <taxon>Eukaryota</taxon>
        <taxon>Metazoa</taxon>
        <taxon>Chordata</taxon>
        <taxon>Craniata</taxon>
        <taxon>Vertebrata</taxon>
        <taxon>Euteleostomi</taxon>
        <taxon>Actinopterygii</taxon>
        <taxon>Neopterygii</taxon>
        <taxon>Teleostei</taxon>
        <taxon>Neoteleostei</taxon>
        <taxon>Acanthomorphata</taxon>
        <taxon>Carangaria</taxon>
        <taxon>Pleuronectiformes</taxon>
        <taxon>Pleuronectoidei</taxon>
        <taxon>Scophthalmidae</taxon>
        <taxon>Scophthalmus</taxon>
    </lineage>
</organism>
<dbReference type="InterPro" id="IPR050874">
    <property type="entry name" value="Diverse_PLD-related"/>
</dbReference>
<keyword evidence="8" id="KW-0472">Membrane</keyword>
<dbReference type="InterPro" id="IPR032803">
    <property type="entry name" value="PLDc_3"/>
</dbReference>